<evidence type="ECO:0000313" key="2">
    <source>
        <dbReference type="Proteomes" id="UP001305647"/>
    </source>
</evidence>
<proteinExistence type="predicted"/>
<dbReference type="AlphaFoldDB" id="A0AAN6Q2R2"/>
<reference evidence="1" key="1">
    <citation type="journal article" date="2023" name="Mol. Phylogenet. Evol.">
        <title>Genome-scale phylogeny and comparative genomics of the fungal order Sordariales.</title>
        <authorList>
            <person name="Hensen N."/>
            <person name="Bonometti L."/>
            <person name="Westerberg I."/>
            <person name="Brannstrom I.O."/>
            <person name="Guillou S."/>
            <person name="Cros-Aarteil S."/>
            <person name="Calhoun S."/>
            <person name="Haridas S."/>
            <person name="Kuo A."/>
            <person name="Mondo S."/>
            <person name="Pangilinan J."/>
            <person name="Riley R."/>
            <person name="LaButti K."/>
            <person name="Andreopoulos B."/>
            <person name="Lipzen A."/>
            <person name="Chen C."/>
            <person name="Yan M."/>
            <person name="Daum C."/>
            <person name="Ng V."/>
            <person name="Clum A."/>
            <person name="Steindorff A."/>
            <person name="Ohm R.A."/>
            <person name="Martin F."/>
            <person name="Silar P."/>
            <person name="Natvig D.O."/>
            <person name="Lalanne C."/>
            <person name="Gautier V."/>
            <person name="Ament-Velasquez S.L."/>
            <person name="Kruys A."/>
            <person name="Hutchinson M.I."/>
            <person name="Powell A.J."/>
            <person name="Barry K."/>
            <person name="Miller A.N."/>
            <person name="Grigoriev I.V."/>
            <person name="Debuchy R."/>
            <person name="Gladieux P."/>
            <person name="Hiltunen Thoren M."/>
            <person name="Johannesson H."/>
        </authorList>
    </citation>
    <scope>NUCLEOTIDE SEQUENCE</scope>
    <source>
        <strain evidence="1">CBS 757.83</strain>
    </source>
</reference>
<evidence type="ECO:0000313" key="1">
    <source>
        <dbReference type="EMBL" id="KAK4101736.1"/>
    </source>
</evidence>
<dbReference type="EMBL" id="MU863634">
    <property type="protein sequence ID" value="KAK4101736.1"/>
    <property type="molecule type" value="Genomic_DNA"/>
</dbReference>
<organism evidence="1 2">
    <name type="scientific">Parathielavia hyrcaniae</name>
    <dbReference type="NCBI Taxonomy" id="113614"/>
    <lineage>
        <taxon>Eukaryota</taxon>
        <taxon>Fungi</taxon>
        <taxon>Dikarya</taxon>
        <taxon>Ascomycota</taxon>
        <taxon>Pezizomycotina</taxon>
        <taxon>Sordariomycetes</taxon>
        <taxon>Sordariomycetidae</taxon>
        <taxon>Sordariales</taxon>
        <taxon>Chaetomiaceae</taxon>
        <taxon>Parathielavia</taxon>
    </lineage>
</organism>
<sequence length="90" mass="10252">MARKHLTEAQRAEIRTLHFTAGFSKPKIVTLTGYALGQVKRAIKEPIPQKRSGRPPVMSSEQQQELVEFVTASKKNRRLGFLELSTRLFD</sequence>
<accession>A0AAN6Q2R2</accession>
<reference evidence="1" key="2">
    <citation type="submission" date="2023-05" db="EMBL/GenBank/DDBJ databases">
        <authorList>
            <consortium name="Lawrence Berkeley National Laboratory"/>
            <person name="Steindorff A."/>
            <person name="Hensen N."/>
            <person name="Bonometti L."/>
            <person name="Westerberg I."/>
            <person name="Brannstrom I.O."/>
            <person name="Guillou S."/>
            <person name="Cros-Aarteil S."/>
            <person name="Calhoun S."/>
            <person name="Haridas S."/>
            <person name="Kuo A."/>
            <person name="Mondo S."/>
            <person name="Pangilinan J."/>
            <person name="Riley R."/>
            <person name="Labutti K."/>
            <person name="Andreopoulos B."/>
            <person name="Lipzen A."/>
            <person name="Chen C."/>
            <person name="Yanf M."/>
            <person name="Daum C."/>
            <person name="Ng V."/>
            <person name="Clum A."/>
            <person name="Ohm R."/>
            <person name="Martin F."/>
            <person name="Silar P."/>
            <person name="Natvig D."/>
            <person name="Lalanne C."/>
            <person name="Gautier V."/>
            <person name="Ament-Velasquez S.L."/>
            <person name="Kruys A."/>
            <person name="Hutchinson M.I."/>
            <person name="Powell A.J."/>
            <person name="Barry K."/>
            <person name="Miller A.N."/>
            <person name="Grigoriev I.V."/>
            <person name="Debuchy R."/>
            <person name="Gladieux P."/>
            <person name="Thoren M.H."/>
            <person name="Johannesson H."/>
        </authorList>
    </citation>
    <scope>NUCLEOTIDE SEQUENCE</scope>
    <source>
        <strain evidence="1">CBS 757.83</strain>
    </source>
</reference>
<comment type="caution">
    <text evidence="1">The sequence shown here is derived from an EMBL/GenBank/DDBJ whole genome shotgun (WGS) entry which is preliminary data.</text>
</comment>
<dbReference type="Proteomes" id="UP001305647">
    <property type="component" value="Unassembled WGS sequence"/>
</dbReference>
<keyword evidence="2" id="KW-1185">Reference proteome</keyword>
<protein>
    <submittedName>
        <fullName evidence="1">Uncharacterized protein</fullName>
    </submittedName>
</protein>
<gene>
    <name evidence="1" type="ORF">N658DRAFT_496175</name>
</gene>
<name>A0AAN6Q2R2_9PEZI</name>